<dbReference type="PROSITE" id="PS51470">
    <property type="entry name" value="FG_GAP"/>
    <property type="match status" value="2"/>
</dbReference>
<evidence type="ECO:0000313" key="6">
    <source>
        <dbReference type="EMBL" id="GLK11547.1"/>
    </source>
</evidence>
<dbReference type="Pfam" id="PF14312">
    <property type="entry name" value="FG-GAP_2"/>
    <property type="match status" value="2"/>
</dbReference>
<evidence type="ECO:0000256" key="5">
    <source>
        <dbReference type="SAM" id="SignalP"/>
    </source>
</evidence>
<dbReference type="SMART" id="SM00191">
    <property type="entry name" value="Int_alpha"/>
    <property type="match status" value="6"/>
</dbReference>
<keyword evidence="2" id="KW-0677">Repeat</keyword>
<sequence length="455" mass="45631">MLVSALLLPPLASPLSAGFPAAPAADCAGAGSNDFDGDGVDDTVVGDPFAAPGGHGGAGAVHLLFGKGERGKVVSAPSPEAGEGFGWSVKLTRLDADRCADLLIGAPYADVAGQRDAGAVYAVYGGAERKPVRLVSSTPEADAHFGWSLASDGAVIAVGAPHEDADGVEDAGAVHLFDSGSLAGERRISQDTEGVPGSSEVGDMFGWSLAVGRLGGALDEPDLAVGAPYDNDDGRGRQSGEGKRDAGSIAVLFDVREPKQEYAAKDWDLHEIVPTDAGDRLGYAMAYGQEGDVGYLAVSAPLGDGGQVKDSGLVRLFRASGTEEVAPLATLDQGADGAAGEGYGFSLAFTGEGGTRLAVGVPFDGPDQRGGVRLVPVRDPARAQLVALGGAGDHFGWSVAFSGNRLVVGAPDHGRSGAVALLGRNDGTGTLLSPGTGEVPALSEGDSADFGATVG</sequence>
<feature type="compositionally biased region" description="Basic and acidic residues" evidence="4">
    <location>
        <begin position="232"/>
        <end position="243"/>
    </location>
</feature>
<comment type="caution">
    <text evidence="6">The sequence shown here is derived from an EMBL/GenBank/DDBJ whole genome shotgun (WGS) entry which is preliminary data.</text>
</comment>
<evidence type="ECO:0000256" key="1">
    <source>
        <dbReference type="ARBA" id="ARBA00022729"/>
    </source>
</evidence>
<dbReference type="EMBL" id="BSEV01000012">
    <property type="protein sequence ID" value="GLK11547.1"/>
    <property type="molecule type" value="Genomic_DNA"/>
</dbReference>
<dbReference type="InterPro" id="IPR013519">
    <property type="entry name" value="Int_alpha_beta-p"/>
</dbReference>
<evidence type="ECO:0008006" key="8">
    <source>
        <dbReference type="Google" id="ProtNLM"/>
    </source>
</evidence>
<organism evidence="6 7">
    <name type="scientific">Streptosporangium carneum</name>
    <dbReference type="NCBI Taxonomy" id="47481"/>
    <lineage>
        <taxon>Bacteria</taxon>
        <taxon>Bacillati</taxon>
        <taxon>Actinomycetota</taxon>
        <taxon>Actinomycetes</taxon>
        <taxon>Streptosporangiales</taxon>
        <taxon>Streptosporangiaceae</taxon>
        <taxon>Streptosporangium</taxon>
    </lineage>
</organism>
<evidence type="ECO:0000313" key="7">
    <source>
        <dbReference type="Proteomes" id="UP001143474"/>
    </source>
</evidence>
<dbReference type="SUPFAM" id="SSF69318">
    <property type="entry name" value="Integrin alpha N-terminal domain"/>
    <property type="match status" value="1"/>
</dbReference>
<evidence type="ECO:0000256" key="3">
    <source>
        <dbReference type="ARBA" id="ARBA00023180"/>
    </source>
</evidence>
<dbReference type="Gene3D" id="2.130.10.130">
    <property type="entry name" value="Integrin alpha, N-terminal"/>
    <property type="match status" value="3"/>
</dbReference>
<keyword evidence="3" id="KW-0325">Glycoprotein</keyword>
<name>A0A9W6MEW4_9ACTN</name>
<reference evidence="6" key="1">
    <citation type="journal article" date="2014" name="Int. J. Syst. Evol. Microbiol.">
        <title>Complete genome sequence of Corynebacterium casei LMG S-19264T (=DSM 44701T), isolated from a smear-ripened cheese.</title>
        <authorList>
            <consortium name="US DOE Joint Genome Institute (JGI-PGF)"/>
            <person name="Walter F."/>
            <person name="Albersmeier A."/>
            <person name="Kalinowski J."/>
            <person name="Ruckert C."/>
        </authorList>
    </citation>
    <scope>NUCLEOTIDE SEQUENCE</scope>
    <source>
        <strain evidence="6">VKM Ac-2007</strain>
    </source>
</reference>
<dbReference type="AlphaFoldDB" id="A0A9W6MEW4"/>
<dbReference type="Pfam" id="PF01839">
    <property type="entry name" value="FG-GAP"/>
    <property type="match status" value="1"/>
</dbReference>
<dbReference type="InterPro" id="IPR028994">
    <property type="entry name" value="Integrin_alpha_N"/>
</dbReference>
<feature type="region of interest" description="Disordered" evidence="4">
    <location>
        <begin position="224"/>
        <end position="243"/>
    </location>
</feature>
<feature type="signal peptide" evidence="5">
    <location>
        <begin position="1"/>
        <end position="17"/>
    </location>
</feature>
<evidence type="ECO:0000256" key="4">
    <source>
        <dbReference type="SAM" id="MobiDB-lite"/>
    </source>
</evidence>
<dbReference type="Proteomes" id="UP001143474">
    <property type="component" value="Unassembled WGS sequence"/>
</dbReference>
<dbReference type="PANTHER" id="PTHR36220">
    <property type="entry name" value="UNNAMED PRODUCT"/>
    <property type="match status" value="1"/>
</dbReference>
<accession>A0A9W6MEW4</accession>
<gene>
    <name evidence="6" type="ORF">GCM10017600_49540</name>
</gene>
<reference evidence="6" key="2">
    <citation type="submission" date="2023-01" db="EMBL/GenBank/DDBJ databases">
        <authorList>
            <person name="Sun Q."/>
            <person name="Evtushenko L."/>
        </authorList>
    </citation>
    <scope>NUCLEOTIDE SEQUENCE</scope>
    <source>
        <strain evidence="6">VKM Ac-2007</strain>
    </source>
</reference>
<proteinExistence type="predicted"/>
<keyword evidence="1 5" id="KW-0732">Signal</keyword>
<protein>
    <recommendedName>
        <fullName evidence="8">Integrin</fullName>
    </recommendedName>
</protein>
<evidence type="ECO:0000256" key="2">
    <source>
        <dbReference type="ARBA" id="ARBA00022737"/>
    </source>
</evidence>
<dbReference type="InterPro" id="IPR013517">
    <property type="entry name" value="FG-GAP"/>
</dbReference>
<keyword evidence="7" id="KW-1185">Reference proteome</keyword>
<dbReference type="PANTHER" id="PTHR36220:SF1">
    <property type="entry name" value="GAMMA TUBULIN COMPLEX COMPONENT C-TERMINAL DOMAIN-CONTAINING PROTEIN"/>
    <property type="match status" value="1"/>
</dbReference>
<feature type="chain" id="PRO_5040890170" description="Integrin" evidence="5">
    <location>
        <begin position="18"/>
        <end position="455"/>
    </location>
</feature>